<keyword evidence="2" id="KW-1185">Reference proteome</keyword>
<accession>A0AA90P161</accession>
<organism evidence="1 2">
    <name type="scientific">Candidatus Endonucleibacter bathymodioli</name>
    <dbReference type="NCBI Taxonomy" id="539814"/>
    <lineage>
        <taxon>Bacteria</taxon>
        <taxon>Pseudomonadati</taxon>
        <taxon>Pseudomonadota</taxon>
        <taxon>Gammaproteobacteria</taxon>
        <taxon>Oceanospirillales</taxon>
        <taxon>Endozoicomonadaceae</taxon>
        <taxon>Candidatus Endonucleibacter</taxon>
    </lineage>
</organism>
<sequence length="80" mass="8890">MQSIFDDGKIILQEVTECEALNKETLRASFYKNGVLINNKFSASGLTPEIFAEAGMKFSGSEGYDKVVCALNEKHAIIEW</sequence>
<dbReference type="Proteomes" id="UP001178148">
    <property type="component" value="Unassembled WGS sequence"/>
</dbReference>
<dbReference type="AlphaFoldDB" id="A0AA90P161"/>
<protein>
    <submittedName>
        <fullName evidence="1">Uncharacterized protein</fullName>
    </submittedName>
</protein>
<proteinExistence type="predicted"/>
<evidence type="ECO:0000313" key="1">
    <source>
        <dbReference type="EMBL" id="MDP0589106.1"/>
    </source>
</evidence>
<comment type="caution">
    <text evidence="1">The sequence shown here is derived from an EMBL/GenBank/DDBJ whole genome shotgun (WGS) entry which is preliminary data.</text>
</comment>
<reference evidence="1 2" key="1">
    <citation type="journal article" date="2023" name="bioRxiv">
        <title>An intranuclear bacterial parasite of deep-sea mussels expresses apoptosis inhibitors acquired from its host.</title>
        <authorList>
            <person name="Gonzalez Porras M.A."/>
            <person name="Assie A."/>
            <person name="Tietjen M."/>
            <person name="Violette M."/>
            <person name="Kleiner M."/>
            <person name="Gruber-Vodicka H."/>
            <person name="Dubilier N."/>
            <person name="Leisch N."/>
        </authorList>
    </citation>
    <scope>NUCLEOTIDE SEQUENCE [LARGE SCALE GENOMIC DNA]</scope>
    <source>
        <strain evidence="1">IAP13</strain>
    </source>
</reference>
<gene>
    <name evidence="1" type="ORF">QS748_07875</name>
</gene>
<evidence type="ECO:0000313" key="2">
    <source>
        <dbReference type="Proteomes" id="UP001178148"/>
    </source>
</evidence>
<dbReference type="EMBL" id="JASXSV010000010">
    <property type="protein sequence ID" value="MDP0589106.1"/>
    <property type="molecule type" value="Genomic_DNA"/>
</dbReference>
<name>A0AA90P161_9GAMM</name>